<dbReference type="Gene3D" id="1.25.40.10">
    <property type="entry name" value="Tetratricopeptide repeat domain"/>
    <property type="match status" value="1"/>
</dbReference>
<dbReference type="Proteomes" id="UP001187192">
    <property type="component" value="Unassembled WGS sequence"/>
</dbReference>
<dbReference type="NCBIfam" id="TIGR00756">
    <property type="entry name" value="PPR"/>
    <property type="match status" value="2"/>
</dbReference>
<evidence type="ECO:0000313" key="5">
    <source>
        <dbReference type="Proteomes" id="UP001187192"/>
    </source>
</evidence>
<keyword evidence="5" id="KW-1185">Reference proteome</keyword>
<dbReference type="PANTHER" id="PTHR47938:SF6">
    <property type="entry name" value="PENTACOTRIPEPTIDE-REPEAT REGION OF PRORP DOMAIN-CONTAINING PROTEIN"/>
    <property type="match status" value="1"/>
</dbReference>
<dbReference type="PANTHER" id="PTHR47938">
    <property type="entry name" value="RESPIRATORY COMPLEX I CHAPERONE (CIA84), PUTATIVE (AFU_ORTHOLOGUE AFUA_2G06020)-RELATED"/>
    <property type="match status" value="1"/>
</dbReference>
<gene>
    <name evidence="4" type="ORF">TIFTF001_031143</name>
</gene>
<dbReference type="InterPro" id="IPR002885">
    <property type="entry name" value="PPR_rpt"/>
</dbReference>
<evidence type="ECO:0000313" key="4">
    <source>
        <dbReference type="EMBL" id="GMN62059.1"/>
    </source>
</evidence>
<evidence type="ECO:0000256" key="3">
    <source>
        <dbReference type="PROSITE-ProRule" id="PRU00708"/>
    </source>
</evidence>
<feature type="repeat" description="PPR" evidence="3">
    <location>
        <begin position="35"/>
        <end position="69"/>
    </location>
</feature>
<reference evidence="4" key="1">
    <citation type="submission" date="2023-07" db="EMBL/GenBank/DDBJ databases">
        <title>draft genome sequence of fig (Ficus carica).</title>
        <authorList>
            <person name="Takahashi T."/>
            <person name="Nishimura K."/>
        </authorList>
    </citation>
    <scope>NUCLEOTIDE SEQUENCE</scope>
</reference>
<name>A0AA88J3U2_FICCA</name>
<proteinExistence type="inferred from homology"/>
<evidence type="ECO:0000256" key="2">
    <source>
        <dbReference type="ARBA" id="ARBA00022737"/>
    </source>
</evidence>
<protein>
    <recommendedName>
        <fullName evidence="6">Pentatricopeptide repeat-containing protein</fullName>
    </recommendedName>
</protein>
<dbReference type="PROSITE" id="PS51375">
    <property type="entry name" value="PPR"/>
    <property type="match status" value="1"/>
</dbReference>
<dbReference type="AlphaFoldDB" id="A0AA88J3U2"/>
<dbReference type="InterPro" id="IPR011990">
    <property type="entry name" value="TPR-like_helical_dom_sf"/>
</dbReference>
<organism evidence="4 5">
    <name type="scientific">Ficus carica</name>
    <name type="common">Common fig</name>
    <dbReference type="NCBI Taxonomy" id="3494"/>
    <lineage>
        <taxon>Eukaryota</taxon>
        <taxon>Viridiplantae</taxon>
        <taxon>Streptophyta</taxon>
        <taxon>Embryophyta</taxon>
        <taxon>Tracheophyta</taxon>
        <taxon>Spermatophyta</taxon>
        <taxon>Magnoliopsida</taxon>
        <taxon>eudicotyledons</taxon>
        <taxon>Gunneridae</taxon>
        <taxon>Pentapetalae</taxon>
        <taxon>rosids</taxon>
        <taxon>fabids</taxon>
        <taxon>Rosales</taxon>
        <taxon>Moraceae</taxon>
        <taxon>Ficeae</taxon>
        <taxon>Ficus</taxon>
    </lineage>
</organism>
<evidence type="ECO:0008006" key="6">
    <source>
        <dbReference type="Google" id="ProtNLM"/>
    </source>
</evidence>
<accession>A0AA88J3U2</accession>
<comment type="similarity">
    <text evidence="1">Belongs to the PPR family. P subfamily.</text>
</comment>
<sequence>MSKQKMYSMHGYCKVGRIDEALEIFNEFRSTSVSAVACCNCLIRGLCEMGMADMAIDVFIEFNENGLPLDAGVYMALIKSIIEEKGAAGVSNLLLAFDKCMIF</sequence>
<dbReference type="Pfam" id="PF12854">
    <property type="entry name" value="PPR_1"/>
    <property type="match status" value="1"/>
</dbReference>
<evidence type="ECO:0000256" key="1">
    <source>
        <dbReference type="ARBA" id="ARBA00007626"/>
    </source>
</evidence>
<dbReference type="Pfam" id="PF01535">
    <property type="entry name" value="PPR"/>
    <property type="match status" value="1"/>
</dbReference>
<comment type="caution">
    <text evidence="4">The sequence shown here is derived from an EMBL/GenBank/DDBJ whole genome shotgun (WGS) entry which is preliminary data.</text>
</comment>
<keyword evidence="2" id="KW-0677">Repeat</keyword>
<dbReference type="GO" id="GO:0003729">
    <property type="term" value="F:mRNA binding"/>
    <property type="evidence" value="ECO:0007669"/>
    <property type="project" value="TreeGrafter"/>
</dbReference>
<dbReference type="EMBL" id="BTGU01000122">
    <property type="protein sequence ID" value="GMN62059.1"/>
    <property type="molecule type" value="Genomic_DNA"/>
</dbReference>